<dbReference type="PANTHER" id="PTHR43445">
    <property type="entry name" value="UDP-N-ACETYLMURAMATE--L-ALANINE LIGASE-RELATED"/>
    <property type="match status" value="1"/>
</dbReference>
<accession>A0A7W9SUB0</accession>
<comment type="caution">
    <text evidence="3">The sequence shown here is derived from an EMBL/GenBank/DDBJ whole genome shotgun (WGS) entry which is preliminary data.</text>
</comment>
<feature type="domain" description="Mur ligase N-terminal catalytic" evidence="1">
    <location>
        <begin position="3"/>
        <end position="104"/>
    </location>
</feature>
<dbReference type="EC" id="6.3.2.-" evidence="3"/>
<dbReference type="Proteomes" id="UP000520814">
    <property type="component" value="Unassembled WGS sequence"/>
</dbReference>
<evidence type="ECO:0000259" key="2">
    <source>
        <dbReference type="Pfam" id="PF08245"/>
    </source>
</evidence>
<evidence type="ECO:0000313" key="3">
    <source>
        <dbReference type="EMBL" id="MBB6052540.1"/>
    </source>
</evidence>
<dbReference type="Gene3D" id="3.40.50.720">
    <property type="entry name" value="NAD(P)-binding Rossmann-like Domain"/>
    <property type="match status" value="1"/>
</dbReference>
<dbReference type="EMBL" id="JACHGW010000004">
    <property type="protein sequence ID" value="MBB6052540.1"/>
    <property type="molecule type" value="Genomic_DNA"/>
</dbReference>
<evidence type="ECO:0000313" key="4">
    <source>
        <dbReference type="Proteomes" id="UP000520814"/>
    </source>
</evidence>
<dbReference type="Gene3D" id="3.40.1190.10">
    <property type="entry name" value="Mur-like, catalytic domain"/>
    <property type="match status" value="1"/>
</dbReference>
<sequence>MPHAHFIGLCGAGMSAVAKLLLDADWSVSGSDEGFYPPISHVIQRYGIPCAIGYRADNIPEDADWIVIGKHAKLVPEQNEEVAAALESGKRVLSFPEAIAELLGERTSLVVAGSFGKSSCTALLAHVLRHAGKDPSYFIGAEALDFPDNGHLGNGSEFVLEGDEYPAANWDNRSKFLFYQAQALLVTSGEHDHVNVFPKLDDYLRPFAQLVTSLPESGLIVACATGANLGHVMENARAQVVWYAREEHEDTDWYATQIQRDSGLTRFTLCHQGTEVCQLTTRQLGDHSVENIVGVSALLIELGLVSPEELAAGVAAFSGVRRRLERLNPATLPPVYNDFGSSYAKCRAGITTILQSFPGKRVRVCFEPHTFSFRNREAIGWYNTLFAGVERVYLFQPPAHGAATHSQLSQAEIAARIEASGVGVKTVSSADALLSALKADVSVADDVILFETSGGFDGAIPRVAGTVWGSLGS</sequence>
<dbReference type="AlphaFoldDB" id="A0A7W9SUB0"/>
<evidence type="ECO:0000259" key="1">
    <source>
        <dbReference type="Pfam" id="PF01225"/>
    </source>
</evidence>
<dbReference type="Gene3D" id="3.90.190.20">
    <property type="entry name" value="Mur ligase, C-terminal domain"/>
    <property type="match status" value="1"/>
</dbReference>
<dbReference type="InterPro" id="IPR000713">
    <property type="entry name" value="Mur_ligase_N"/>
</dbReference>
<dbReference type="InterPro" id="IPR036615">
    <property type="entry name" value="Mur_ligase_C_dom_sf"/>
</dbReference>
<keyword evidence="4" id="KW-1185">Reference proteome</keyword>
<dbReference type="SUPFAM" id="SSF53623">
    <property type="entry name" value="MurD-like peptide ligases, catalytic domain"/>
    <property type="match status" value="1"/>
</dbReference>
<organism evidence="3 4">
    <name type="scientific">Armatimonas rosea</name>
    <dbReference type="NCBI Taxonomy" id="685828"/>
    <lineage>
        <taxon>Bacteria</taxon>
        <taxon>Bacillati</taxon>
        <taxon>Armatimonadota</taxon>
        <taxon>Armatimonadia</taxon>
        <taxon>Armatimonadales</taxon>
        <taxon>Armatimonadaceae</taxon>
        <taxon>Armatimonas</taxon>
    </lineage>
</organism>
<dbReference type="GO" id="GO:0016881">
    <property type="term" value="F:acid-amino acid ligase activity"/>
    <property type="evidence" value="ECO:0007669"/>
    <property type="project" value="InterPro"/>
</dbReference>
<gene>
    <name evidence="3" type="ORF">HNQ39_004361</name>
</gene>
<dbReference type="Pfam" id="PF08245">
    <property type="entry name" value="Mur_ligase_M"/>
    <property type="match status" value="1"/>
</dbReference>
<protein>
    <submittedName>
        <fullName evidence="3">UDP-N-acetylmuramate: L-alanyl-gamma-D-glutamyl-meso-diaminopimelate ligase</fullName>
        <ecNumber evidence="3">6.3.2.-</ecNumber>
    </submittedName>
</protein>
<dbReference type="GO" id="GO:0005524">
    <property type="term" value="F:ATP binding"/>
    <property type="evidence" value="ECO:0007669"/>
    <property type="project" value="InterPro"/>
</dbReference>
<keyword evidence="3" id="KW-0436">Ligase</keyword>
<dbReference type="SUPFAM" id="SSF53244">
    <property type="entry name" value="MurD-like peptide ligases, peptide-binding domain"/>
    <property type="match status" value="1"/>
</dbReference>
<name>A0A7W9SUB0_ARMRO</name>
<dbReference type="Pfam" id="PF01225">
    <property type="entry name" value="Mur_ligase"/>
    <property type="match status" value="1"/>
</dbReference>
<feature type="domain" description="Mur ligase central" evidence="2">
    <location>
        <begin position="111"/>
        <end position="298"/>
    </location>
</feature>
<reference evidence="3 4" key="1">
    <citation type="submission" date="2020-08" db="EMBL/GenBank/DDBJ databases">
        <title>Genomic Encyclopedia of Type Strains, Phase IV (KMG-IV): sequencing the most valuable type-strain genomes for metagenomic binning, comparative biology and taxonomic classification.</title>
        <authorList>
            <person name="Goeker M."/>
        </authorList>
    </citation>
    <scope>NUCLEOTIDE SEQUENCE [LARGE SCALE GENOMIC DNA]</scope>
    <source>
        <strain evidence="3 4">DSM 23562</strain>
    </source>
</reference>
<dbReference type="InterPro" id="IPR036565">
    <property type="entry name" value="Mur-like_cat_sf"/>
</dbReference>
<dbReference type="RefSeq" id="WP_184201756.1">
    <property type="nucleotide sequence ID" value="NZ_JACHGW010000004.1"/>
</dbReference>
<dbReference type="InterPro" id="IPR050061">
    <property type="entry name" value="MurCDEF_pg_biosynth"/>
</dbReference>
<dbReference type="InterPro" id="IPR013221">
    <property type="entry name" value="Mur_ligase_cen"/>
</dbReference>
<proteinExistence type="predicted"/>
<dbReference type="SUPFAM" id="SSF51984">
    <property type="entry name" value="MurCD N-terminal domain"/>
    <property type="match status" value="1"/>
</dbReference>
<dbReference type="PANTHER" id="PTHR43445:SF5">
    <property type="entry name" value="UDP-N-ACETYLMURAMATE--L-ALANYL-GAMMA-D-GLUTAMYL-MESO-2,6-DIAMINOHEPTANDIOATE LIGASE"/>
    <property type="match status" value="1"/>
</dbReference>